<dbReference type="KEGG" id="slut:H9L13_07965"/>
<evidence type="ECO:0000313" key="2">
    <source>
        <dbReference type="EMBL" id="QNN68681.1"/>
    </source>
</evidence>
<dbReference type="RefSeq" id="WP_187540444.1">
    <property type="nucleotide sequence ID" value="NZ_BAABJT010000001.1"/>
</dbReference>
<dbReference type="AlphaFoldDB" id="A0A7G9SLF6"/>
<reference evidence="2 3" key="1">
    <citation type="submission" date="2020-08" db="EMBL/GenBank/DDBJ databases">
        <title>Genome sequence of Sphingomonas lutea KCTC 23642T.</title>
        <authorList>
            <person name="Hyun D.-W."/>
            <person name="Bae J.-W."/>
        </authorList>
    </citation>
    <scope>NUCLEOTIDE SEQUENCE [LARGE SCALE GENOMIC DNA]</scope>
    <source>
        <strain evidence="2 3">KCTC 23642</strain>
    </source>
</reference>
<keyword evidence="3" id="KW-1185">Reference proteome</keyword>
<organism evidence="2 3">
    <name type="scientific">Sphingomonas lutea</name>
    <dbReference type="NCBI Taxonomy" id="1045317"/>
    <lineage>
        <taxon>Bacteria</taxon>
        <taxon>Pseudomonadati</taxon>
        <taxon>Pseudomonadota</taxon>
        <taxon>Alphaproteobacteria</taxon>
        <taxon>Sphingomonadales</taxon>
        <taxon>Sphingomonadaceae</taxon>
        <taxon>Sphingomonas</taxon>
    </lineage>
</organism>
<feature type="compositionally biased region" description="Low complexity" evidence="1">
    <location>
        <begin position="54"/>
        <end position="65"/>
    </location>
</feature>
<evidence type="ECO:0000256" key="1">
    <source>
        <dbReference type="SAM" id="MobiDB-lite"/>
    </source>
</evidence>
<evidence type="ECO:0000313" key="3">
    <source>
        <dbReference type="Proteomes" id="UP000515971"/>
    </source>
</evidence>
<dbReference type="EMBL" id="CP060718">
    <property type="protein sequence ID" value="QNN68681.1"/>
    <property type="molecule type" value="Genomic_DNA"/>
</dbReference>
<sequence length="105" mass="10908">MTAVIGAKITGASIRTGPIFMGFNAVMGRRQIVEQPLADKAPAIQVPMSAGSKPPYDAADNPPNDSAEETTSEQAANRTSNDGSQDPAQGGDDYELDDKVACIAL</sequence>
<protein>
    <submittedName>
        <fullName evidence="2">Uncharacterized protein</fullName>
    </submittedName>
</protein>
<feature type="region of interest" description="Disordered" evidence="1">
    <location>
        <begin position="43"/>
        <end position="97"/>
    </location>
</feature>
<proteinExistence type="predicted"/>
<feature type="compositionally biased region" description="Polar residues" evidence="1">
    <location>
        <begin position="72"/>
        <end position="87"/>
    </location>
</feature>
<dbReference type="Proteomes" id="UP000515971">
    <property type="component" value="Chromosome"/>
</dbReference>
<gene>
    <name evidence="2" type="ORF">H9L13_07965</name>
</gene>
<name>A0A7G9SLF6_9SPHN</name>
<accession>A0A7G9SLF6</accession>